<dbReference type="OMA" id="RLFIGWA"/>
<dbReference type="Proteomes" id="UP000038009">
    <property type="component" value="Unassembled WGS sequence"/>
</dbReference>
<organism evidence="1 2">
    <name type="scientific">Leptomonas seymouri</name>
    <dbReference type="NCBI Taxonomy" id="5684"/>
    <lineage>
        <taxon>Eukaryota</taxon>
        <taxon>Discoba</taxon>
        <taxon>Euglenozoa</taxon>
        <taxon>Kinetoplastea</taxon>
        <taxon>Metakinetoplastina</taxon>
        <taxon>Trypanosomatida</taxon>
        <taxon>Trypanosomatidae</taxon>
        <taxon>Leishmaniinae</taxon>
        <taxon>Leptomonas</taxon>
    </lineage>
</organism>
<dbReference type="OrthoDB" id="272305at2759"/>
<sequence length="251" mass="27814">MPTRSDLSSESGVLDVCRLRGACATLQLALFAQRQQRCVVDYVEANASELVEVASAVSCVSSTPSSAFPPPSWLFIGVSSRRRHAVYLVLPTYAALFYDYTIEWALLAQAEMSRQYAGRCMMAKLQTIGGGWASLHRADKALLCALLLYRVAEAVFDEEVVRKCRLFMGWAQLWNSSPTKALEMFQRELDDARARGDVVHERRCLHAVSNTEQNPNLAPGGAHTDRYDLVDRWSRAFAEGYGGHCGGTISL</sequence>
<accession>A0A0N1PAY1</accession>
<protein>
    <submittedName>
        <fullName evidence="1">Uncharacterized protein</fullName>
    </submittedName>
</protein>
<name>A0A0N1PAY1_LEPSE</name>
<gene>
    <name evidence="1" type="ORF">ABL78_5443</name>
</gene>
<comment type="caution">
    <text evidence="1">The sequence shown here is derived from an EMBL/GenBank/DDBJ whole genome shotgun (WGS) entry which is preliminary data.</text>
</comment>
<reference evidence="1 2" key="1">
    <citation type="journal article" date="2015" name="PLoS Pathog.">
        <title>Leptomonas seymouri: Adaptations to the Dixenous Life Cycle Analyzed by Genome Sequencing, Transcriptome Profiling and Co-infection with Leishmania donovani.</title>
        <authorList>
            <person name="Kraeva N."/>
            <person name="Butenko A."/>
            <person name="Hlavacova J."/>
            <person name="Kostygov A."/>
            <person name="Myskova J."/>
            <person name="Grybchuk D."/>
            <person name="Lestinova T."/>
            <person name="Votypka J."/>
            <person name="Volf P."/>
            <person name="Opperdoes F."/>
            <person name="Flegontov P."/>
            <person name="Lukes J."/>
            <person name="Yurchenko V."/>
        </authorList>
    </citation>
    <scope>NUCLEOTIDE SEQUENCE [LARGE SCALE GENOMIC DNA]</scope>
    <source>
        <strain evidence="1 2">ATCC 30220</strain>
    </source>
</reference>
<dbReference type="AlphaFoldDB" id="A0A0N1PAY1"/>
<evidence type="ECO:0000313" key="2">
    <source>
        <dbReference type="Proteomes" id="UP000038009"/>
    </source>
</evidence>
<dbReference type="EMBL" id="LJSK01000184">
    <property type="protein sequence ID" value="KPI85483.1"/>
    <property type="molecule type" value="Genomic_DNA"/>
</dbReference>
<evidence type="ECO:0000313" key="1">
    <source>
        <dbReference type="EMBL" id="KPI85483.1"/>
    </source>
</evidence>
<dbReference type="VEuPathDB" id="TriTrypDB:Lsey_0184_0040"/>
<proteinExistence type="predicted"/>
<keyword evidence="2" id="KW-1185">Reference proteome</keyword>